<proteinExistence type="predicted"/>
<gene>
    <name evidence="1" type="ORF">CEE36_04870</name>
</gene>
<comment type="caution">
    <text evidence="1">The sequence shown here is derived from an EMBL/GenBank/DDBJ whole genome shotgun (WGS) entry which is preliminary data.</text>
</comment>
<name>A0A532V7A9_UNCT6</name>
<reference evidence="1 2" key="1">
    <citation type="submission" date="2017-06" db="EMBL/GenBank/DDBJ databases">
        <title>Novel microbial phyla capable of carbon fixation and sulfur reduction in deep-sea sediments.</title>
        <authorList>
            <person name="Huang J."/>
            <person name="Baker B."/>
            <person name="Wang Y."/>
        </authorList>
    </citation>
    <scope>NUCLEOTIDE SEQUENCE [LARGE SCALE GENOMIC DNA]</scope>
    <source>
        <strain evidence="1">B3_TA06</strain>
    </source>
</reference>
<evidence type="ECO:0000313" key="2">
    <source>
        <dbReference type="Proteomes" id="UP000317778"/>
    </source>
</evidence>
<evidence type="ECO:0000313" key="1">
    <source>
        <dbReference type="EMBL" id="TKJ43083.1"/>
    </source>
</evidence>
<dbReference type="EMBL" id="NJBO01000006">
    <property type="protein sequence ID" value="TKJ43083.1"/>
    <property type="molecule type" value="Genomic_DNA"/>
</dbReference>
<dbReference type="AlphaFoldDB" id="A0A532V7A9"/>
<dbReference type="Proteomes" id="UP000317778">
    <property type="component" value="Unassembled WGS sequence"/>
</dbReference>
<sequence length="305" mass="33436">MLKLILLFSAAFWGDTQVREWAAVDAYYGVGLPLCNRLNVVEFTLGLSYIGIGSSIVESYGFGSRDSGQFIGSLLPLHVSVPIYQKIAFWRNDAFFKHFIAFNVRGSGWGQRYDVLGPLSFILERRWRAKAPYLVFELMGRWSPVRMVGLQATLGTLIVKDAAERIYLTLGICIGTAGPASKYKIGPRLEVAGVVFDDAIGGNSNGILEPGEEGRLLVFLVNRGLKDSDTIFLKAVMRDPQLSEYLTILDTTIPPLGANRSIEVSLPVVAGDRLPALPLRLRVWGKDSQGNMVSPANIEIPTVGS</sequence>
<organism evidence="1 2">
    <name type="scientific">candidate division TA06 bacterium B3_TA06</name>
    <dbReference type="NCBI Taxonomy" id="2012487"/>
    <lineage>
        <taxon>Bacteria</taxon>
        <taxon>Bacteria division TA06</taxon>
    </lineage>
</organism>
<accession>A0A532V7A9</accession>
<protein>
    <submittedName>
        <fullName evidence="1">Uncharacterized protein</fullName>
    </submittedName>
</protein>